<comment type="caution">
    <text evidence="1">The sequence shown here is derived from an EMBL/GenBank/DDBJ whole genome shotgun (WGS) entry which is preliminary data.</text>
</comment>
<evidence type="ECO:0000313" key="2">
    <source>
        <dbReference type="Proteomes" id="UP001222027"/>
    </source>
</evidence>
<reference evidence="1 2" key="1">
    <citation type="submission" date="2022-12" db="EMBL/GenBank/DDBJ databases">
        <title>Chromosome-scale assembly of the Ensete ventricosum genome.</title>
        <authorList>
            <person name="Dussert Y."/>
            <person name="Stocks J."/>
            <person name="Wendawek A."/>
            <person name="Woldeyes F."/>
            <person name="Nichols R.A."/>
            <person name="Borrell J.S."/>
        </authorList>
    </citation>
    <scope>NUCLEOTIDE SEQUENCE [LARGE SCALE GENOMIC DNA]</scope>
    <source>
        <strain evidence="2">cv. Maze</strain>
        <tissue evidence="1">Seeds</tissue>
    </source>
</reference>
<dbReference type="Proteomes" id="UP001222027">
    <property type="component" value="Unassembled WGS sequence"/>
</dbReference>
<evidence type="ECO:0000313" key="1">
    <source>
        <dbReference type="EMBL" id="KAJ8511492.1"/>
    </source>
</evidence>
<dbReference type="AlphaFoldDB" id="A0AAV8RWL2"/>
<protein>
    <submittedName>
        <fullName evidence="1">Uncharacterized protein</fullName>
    </submittedName>
</protein>
<dbReference type="EMBL" id="JAQQAF010000001">
    <property type="protein sequence ID" value="KAJ8511492.1"/>
    <property type="molecule type" value="Genomic_DNA"/>
</dbReference>
<organism evidence="1 2">
    <name type="scientific">Ensete ventricosum</name>
    <name type="common">Abyssinian banana</name>
    <name type="synonym">Musa ensete</name>
    <dbReference type="NCBI Taxonomy" id="4639"/>
    <lineage>
        <taxon>Eukaryota</taxon>
        <taxon>Viridiplantae</taxon>
        <taxon>Streptophyta</taxon>
        <taxon>Embryophyta</taxon>
        <taxon>Tracheophyta</taxon>
        <taxon>Spermatophyta</taxon>
        <taxon>Magnoliopsida</taxon>
        <taxon>Liliopsida</taxon>
        <taxon>Zingiberales</taxon>
        <taxon>Musaceae</taxon>
        <taxon>Ensete</taxon>
    </lineage>
</organism>
<gene>
    <name evidence="1" type="ORF">OPV22_001926</name>
</gene>
<keyword evidence="2" id="KW-1185">Reference proteome</keyword>
<sequence length="99" mass="11080">MNEKKIEKGDHIATEGQGFCGLILVMQSEISCWLKLKDGTQEHDICTDPLFASSWGRSSPISPALPSPVCHQRAAVCLLWIIDGFYKIRANSLYMEPQQ</sequence>
<name>A0AAV8RWL2_ENSVE</name>
<proteinExistence type="predicted"/>
<accession>A0AAV8RWL2</accession>